<evidence type="ECO:0000259" key="1">
    <source>
        <dbReference type="Pfam" id="PF01710"/>
    </source>
</evidence>
<evidence type="ECO:0000313" key="3">
    <source>
        <dbReference type="Proteomes" id="UP000239425"/>
    </source>
</evidence>
<dbReference type="EMBL" id="PHHC01000084">
    <property type="protein sequence ID" value="PPE03667.1"/>
    <property type="molecule type" value="Genomic_DNA"/>
</dbReference>
<sequence>MKKKQYSLDLKERVIEYIKLGHDQKTSAKMFMVSKSSVSRWWIRYEKEGVIKPSVRLGSKGKIDPDQLKIYVENNENKTLAEIARLFNVSICSVYRRLKKLGFSYKKKPLPMWRLVKKNEININKQSVIQ</sequence>
<dbReference type="InterPro" id="IPR009057">
    <property type="entry name" value="Homeodomain-like_sf"/>
</dbReference>
<dbReference type="Proteomes" id="UP000239425">
    <property type="component" value="Unassembled WGS sequence"/>
</dbReference>
<dbReference type="SUPFAM" id="SSF46689">
    <property type="entry name" value="Homeodomain-like"/>
    <property type="match status" value="1"/>
</dbReference>
<dbReference type="RefSeq" id="WP_104206906.1">
    <property type="nucleotide sequence ID" value="NZ_PHHC01000084.1"/>
</dbReference>
<comment type="caution">
    <text evidence="2">The sequence shown here is derived from an EMBL/GenBank/DDBJ whole genome shotgun (WGS) entry which is preliminary data.</text>
</comment>
<reference evidence="2 3" key="1">
    <citation type="submission" date="2017-11" db="EMBL/GenBank/DDBJ databases">
        <title>Comparative genomic analysis of Holospora spp., intranuclear symbionts of paramecia.</title>
        <authorList>
            <person name="Garushyants S.K."/>
            <person name="Beliavskaya A."/>
            <person name="Malko D.B."/>
            <person name="Logacheva M.D."/>
            <person name="Rautian M.S."/>
            <person name="Gelfand M.S."/>
        </authorList>
    </citation>
    <scope>NUCLEOTIDE SEQUENCE [LARGE SCALE GENOMIC DNA]</scope>
    <source>
        <strain evidence="3">02AZ16</strain>
    </source>
</reference>
<dbReference type="Gene3D" id="1.10.10.10">
    <property type="entry name" value="Winged helix-like DNA-binding domain superfamily/Winged helix DNA-binding domain"/>
    <property type="match status" value="1"/>
</dbReference>
<keyword evidence="3" id="KW-1185">Reference proteome</keyword>
<protein>
    <submittedName>
        <fullName evidence="2">Transposase</fullName>
    </submittedName>
</protein>
<accession>A0A2S5R8P6</accession>
<evidence type="ECO:0000313" key="2">
    <source>
        <dbReference type="EMBL" id="PPE03667.1"/>
    </source>
</evidence>
<feature type="domain" description="Transposase Synechocystis PCC 6803" evidence="1">
    <location>
        <begin position="6"/>
        <end position="125"/>
    </location>
</feature>
<dbReference type="OrthoDB" id="565387at2"/>
<gene>
    <name evidence="2" type="ORF">HCUR_00895</name>
</gene>
<organism evidence="2 3">
    <name type="scientific">Holospora curviuscula</name>
    <dbReference type="NCBI Taxonomy" id="1082868"/>
    <lineage>
        <taxon>Bacteria</taxon>
        <taxon>Pseudomonadati</taxon>
        <taxon>Pseudomonadota</taxon>
        <taxon>Alphaproteobacteria</taxon>
        <taxon>Holosporales</taxon>
        <taxon>Holosporaceae</taxon>
        <taxon>Holospora</taxon>
    </lineage>
</organism>
<dbReference type="InterPro" id="IPR002622">
    <property type="entry name" value="Transposase_14"/>
</dbReference>
<name>A0A2S5R8P6_9PROT</name>
<dbReference type="Pfam" id="PF01710">
    <property type="entry name" value="HTH_Tnp_IS630"/>
    <property type="match status" value="1"/>
</dbReference>
<dbReference type="InterPro" id="IPR036388">
    <property type="entry name" value="WH-like_DNA-bd_sf"/>
</dbReference>
<proteinExistence type="predicted"/>
<dbReference type="AlphaFoldDB" id="A0A2S5R8P6"/>